<evidence type="ECO:0000256" key="2">
    <source>
        <dbReference type="ARBA" id="ARBA00004994"/>
    </source>
</evidence>
<dbReference type="EC" id="1.1.1.169" evidence="4 11"/>
<dbReference type="InterPro" id="IPR008927">
    <property type="entry name" value="6-PGluconate_DH-like_C_sf"/>
</dbReference>
<dbReference type="SUPFAM" id="SSF48179">
    <property type="entry name" value="6-phosphogluconate dehydrogenase C-terminal domain-like"/>
    <property type="match status" value="1"/>
</dbReference>
<evidence type="ECO:0000256" key="7">
    <source>
        <dbReference type="ARBA" id="ARBA00022857"/>
    </source>
</evidence>
<evidence type="ECO:0000256" key="3">
    <source>
        <dbReference type="ARBA" id="ARBA00007870"/>
    </source>
</evidence>
<dbReference type="PANTHER" id="PTHR43765">
    <property type="entry name" value="2-DEHYDROPANTOATE 2-REDUCTASE-RELATED"/>
    <property type="match status" value="1"/>
</dbReference>
<comment type="function">
    <text evidence="1 11">Catalyzes the NADPH-dependent reduction of ketopantoate into pantoic acid.</text>
</comment>
<evidence type="ECO:0000256" key="1">
    <source>
        <dbReference type="ARBA" id="ARBA00002919"/>
    </source>
</evidence>
<dbReference type="PATRIC" id="fig|1423722.3.peg.711"/>
<keyword evidence="8 11" id="KW-0560">Oxidoreductase</keyword>
<keyword evidence="15" id="KW-1185">Reference proteome</keyword>
<dbReference type="InterPro" id="IPR003710">
    <property type="entry name" value="ApbA"/>
</dbReference>
<evidence type="ECO:0000313" key="15">
    <source>
        <dbReference type="Proteomes" id="UP000050909"/>
    </source>
</evidence>
<keyword evidence="6 11" id="KW-0566">Pantothenate biosynthesis</keyword>
<dbReference type="PANTHER" id="PTHR43765:SF2">
    <property type="entry name" value="2-DEHYDROPANTOATE 2-REDUCTASE"/>
    <property type="match status" value="1"/>
</dbReference>
<dbReference type="RefSeq" id="WP_054745411.1">
    <property type="nucleotide sequence ID" value="NZ_AZCV01000002.1"/>
</dbReference>
<dbReference type="InterPro" id="IPR013752">
    <property type="entry name" value="KPA_reductase"/>
</dbReference>
<dbReference type="EMBL" id="AZCV01000002">
    <property type="protein sequence ID" value="KRK37929.1"/>
    <property type="molecule type" value="Genomic_DNA"/>
</dbReference>
<dbReference type="Gene3D" id="3.40.50.720">
    <property type="entry name" value="NAD(P)-binding Rossmann-like Domain"/>
    <property type="match status" value="1"/>
</dbReference>
<evidence type="ECO:0000256" key="10">
    <source>
        <dbReference type="ARBA" id="ARBA00048793"/>
    </source>
</evidence>
<evidence type="ECO:0000259" key="13">
    <source>
        <dbReference type="Pfam" id="PF08546"/>
    </source>
</evidence>
<evidence type="ECO:0000256" key="11">
    <source>
        <dbReference type="RuleBase" id="RU362068"/>
    </source>
</evidence>
<evidence type="ECO:0000256" key="8">
    <source>
        <dbReference type="ARBA" id="ARBA00023002"/>
    </source>
</evidence>
<dbReference type="NCBIfam" id="NF005088">
    <property type="entry name" value="PRK06522.1-2"/>
    <property type="match status" value="1"/>
</dbReference>
<name>A0A0R1GW54_9LACO</name>
<dbReference type="GO" id="GO:0008677">
    <property type="term" value="F:2-dehydropantoate 2-reductase activity"/>
    <property type="evidence" value="ECO:0007669"/>
    <property type="project" value="UniProtKB-EC"/>
</dbReference>
<evidence type="ECO:0000256" key="4">
    <source>
        <dbReference type="ARBA" id="ARBA00013014"/>
    </source>
</evidence>
<evidence type="ECO:0000313" key="14">
    <source>
        <dbReference type="EMBL" id="KRK37929.1"/>
    </source>
</evidence>
<reference evidence="14 15" key="1">
    <citation type="journal article" date="2015" name="Genome Announc.">
        <title>Expanding the biotechnology potential of lactobacilli through comparative genomics of 213 strains and associated genera.</title>
        <authorList>
            <person name="Sun Z."/>
            <person name="Harris H.M."/>
            <person name="McCann A."/>
            <person name="Guo C."/>
            <person name="Argimon S."/>
            <person name="Zhang W."/>
            <person name="Yang X."/>
            <person name="Jeffery I.B."/>
            <person name="Cooney J.C."/>
            <person name="Kagawa T.F."/>
            <person name="Liu W."/>
            <person name="Song Y."/>
            <person name="Salvetti E."/>
            <person name="Wrobel A."/>
            <person name="Rasinkangas P."/>
            <person name="Parkhill J."/>
            <person name="Rea M.C."/>
            <person name="O'Sullivan O."/>
            <person name="Ritari J."/>
            <person name="Douillard F.P."/>
            <person name="Paul Ross R."/>
            <person name="Yang R."/>
            <person name="Briner A.E."/>
            <person name="Felis G.E."/>
            <person name="de Vos W.M."/>
            <person name="Barrangou R."/>
            <person name="Klaenhammer T.R."/>
            <person name="Caufield P.W."/>
            <person name="Cui Y."/>
            <person name="Zhang H."/>
            <person name="O'Toole P.W."/>
        </authorList>
    </citation>
    <scope>NUCLEOTIDE SEQUENCE [LARGE SCALE GENOMIC DNA]</scope>
    <source>
        <strain evidence="14 15">DSM 20534</strain>
    </source>
</reference>
<accession>A0A0R1GW54</accession>
<evidence type="ECO:0000256" key="9">
    <source>
        <dbReference type="ARBA" id="ARBA00032024"/>
    </source>
</evidence>
<dbReference type="UniPathway" id="UPA00028">
    <property type="reaction ID" value="UER00004"/>
</dbReference>
<comment type="caution">
    <text evidence="14">The sequence shown here is derived from an EMBL/GenBank/DDBJ whole genome shotgun (WGS) entry which is preliminary data.</text>
</comment>
<dbReference type="InterPro" id="IPR013328">
    <property type="entry name" value="6PGD_dom2"/>
</dbReference>
<dbReference type="AlphaFoldDB" id="A0A0R1GW54"/>
<evidence type="ECO:0000259" key="12">
    <source>
        <dbReference type="Pfam" id="PF02558"/>
    </source>
</evidence>
<comment type="pathway">
    <text evidence="2 11">Cofactor biosynthesis; (R)-pantothenate biosynthesis; (R)-pantoate from 3-methyl-2-oxobutanoate: step 2/2.</text>
</comment>
<keyword evidence="7 11" id="KW-0521">NADP</keyword>
<dbReference type="Gene3D" id="1.10.1040.10">
    <property type="entry name" value="N-(1-d-carboxylethyl)-l-norvaline Dehydrogenase, domain 2"/>
    <property type="match status" value="1"/>
</dbReference>
<comment type="similarity">
    <text evidence="3 11">Belongs to the ketopantoate reductase family.</text>
</comment>
<dbReference type="InterPro" id="IPR050838">
    <property type="entry name" value="Ketopantoate_reductase"/>
</dbReference>
<feature type="domain" description="Ketopantoate reductase N-terminal" evidence="12">
    <location>
        <begin position="3"/>
        <end position="153"/>
    </location>
</feature>
<dbReference type="GO" id="GO:0015940">
    <property type="term" value="P:pantothenate biosynthetic process"/>
    <property type="evidence" value="ECO:0007669"/>
    <property type="project" value="UniProtKB-UniPathway"/>
</dbReference>
<dbReference type="Pfam" id="PF08546">
    <property type="entry name" value="ApbA_C"/>
    <property type="match status" value="1"/>
</dbReference>
<sequence length="313" mass="34277">MKIAIAGAGAMGSRIGLMLHRAGNEVILIDRWAAHIQMIRDHGLRANYNGEDIVEHMQIYSPEEIDAKHESVDLIVALTKSMGLREMFEEIKPIITENTYVLSLMNGLGHAEDLAEFVDRDHIILGVTMWTAAMEGPGKVKLFGTGNIELQNLAPAGATFTKDVVQIFDDAGLNATYSQNVKYSIWRKACVNGTLNGLCTILDTNITGVGTTSTAAEMVQTIINEFALVAAKEGIELDQTEVYEHITATYDPAGIGLHYPSMYQDLIKNQRLTEIDYINGAVAAKGKKYGISTPYCTFLTQLVHAKEEILGAK</sequence>
<proteinExistence type="inferred from homology"/>
<dbReference type="GO" id="GO:0005737">
    <property type="term" value="C:cytoplasm"/>
    <property type="evidence" value="ECO:0007669"/>
    <property type="project" value="TreeGrafter"/>
</dbReference>
<dbReference type="Pfam" id="PF02558">
    <property type="entry name" value="ApbA"/>
    <property type="match status" value="1"/>
</dbReference>
<feature type="domain" description="Ketopantoate reductase C-terminal" evidence="13">
    <location>
        <begin position="180"/>
        <end position="307"/>
    </location>
</feature>
<dbReference type="InterPro" id="IPR036291">
    <property type="entry name" value="NAD(P)-bd_dom_sf"/>
</dbReference>
<evidence type="ECO:0000256" key="5">
    <source>
        <dbReference type="ARBA" id="ARBA00019465"/>
    </source>
</evidence>
<organism evidence="14 15">
    <name type="scientific">Amylolactobacillus amylotrophicus DSM 20534</name>
    <dbReference type="NCBI Taxonomy" id="1423722"/>
    <lineage>
        <taxon>Bacteria</taxon>
        <taxon>Bacillati</taxon>
        <taxon>Bacillota</taxon>
        <taxon>Bacilli</taxon>
        <taxon>Lactobacillales</taxon>
        <taxon>Lactobacillaceae</taxon>
        <taxon>Amylolactobacillus</taxon>
    </lineage>
</organism>
<protein>
    <recommendedName>
        <fullName evidence="5 11">2-dehydropantoate 2-reductase</fullName>
        <ecNumber evidence="4 11">1.1.1.169</ecNumber>
    </recommendedName>
    <alternativeName>
        <fullName evidence="9 11">Ketopantoate reductase</fullName>
    </alternativeName>
</protein>
<dbReference type="Proteomes" id="UP000050909">
    <property type="component" value="Unassembled WGS sequence"/>
</dbReference>
<evidence type="ECO:0000256" key="6">
    <source>
        <dbReference type="ARBA" id="ARBA00022655"/>
    </source>
</evidence>
<gene>
    <name evidence="14" type="ORF">FC62_GL000695</name>
</gene>
<dbReference type="NCBIfam" id="TIGR00745">
    <property type="entry name" value="apbA_panE"/>
    <property type="match status" value="1"/>
</dbReference>
<dbReference type="GO" id="GO:0050661">
    <property type="term" value="F:NADP binding"/>
    <property type="evidence" value="ECO:0007669"/>
    <property type="project" value="TreeGrafter"/>
</dbReference>
<dbReference type="SUPFAM" id="SSF51735">
    <property type="entry name" value="NAD(P)-binding Rossmann-fold domains"/>
    <property type="match status" value="1"/>
</dbReference>
<dbReference type="InterPro" id="IPR013332">
    <property type="entry name" value="KPR_N"/>
</dbReference>
<comment type="catalytic activity">
    <reaction evidence="10 11">
        <text>(R)-pantoate + NADP(+) = 2-dehydropantoate + NADPH + H(+)</text>
        <dbReference type="Rhea" id="RHEA:16233"/>
        <dbReference type="ChEBI" id="CHEBI:11561"/>
        <dbReference type="ChEBI" id="CHEBI:15378"/>
        <dbReference type="ChEBI" id="CHEBI:15980"/>
        <dbReference type="ChEBI" id="CHEBI:57783"/>
        <dbReference type="ChEBI" id="CHEBI:58349"/>
        <dbReference type="EC" id="1.1.1.169"/>
    </reaction>
</comment>